<dbReference type="AlphaFoldDB" id="M5R9Z7"/>
<accession>M5R9Z7</accession>
<proteinExistence type="predicted"/>
<reference evidence="1 2" key="1">
    <citation type="journal article" date="2013" name="Mar. Genomics">
        <title>Expression of sulfatases in Rhodopirellula baltica and the diversity of sulfatases in the genus Rhodopirellula.</title>
        <authorList>
            <person name="Wegner C.E."/>
            <person name="Richter-Heitmann T."/>
            <person name="Klindworth A."/>
            <person name="Klockow C."/>
            <person name="Richter M."/>
            <person name="Achstetter T."/>
            <person name="Glockner F.O."/>
            <person name="Harder J."/>
        </authorList>
    </citation>
    <scope>NUCLEOTIDE SEQUENCE [LARGE SCALE GENOMIC DNA]</scope>
    <source>
        <strain evidence="1 2">SM1</strain>
    </source>
</reference>
<dbReference type="Proteomes" id="UP000011991">
    <property type="component" value="Unassembled WGS sequence"/>
</dbReference>
<keyword evidence="2" id="KW-1185">Reference proteome</keyword>
<evidence type="ECO:0000313" key="1">
    <source>
        <dbReference type="EMBL" id="EMI15871.1"/>
    </source>
</evidence>
<dbReference type="PATRIC" id="fig|1265738.3.peg.7188"/>
<evidence type="ECO:0000313" key="2">
    <source>
        <dbReference type="Proteomes" id="UP000011991"/>
    </source>
</evidence>
<organism evidence="1 2">
    <name type="scientific">Rhodopirellula maiorica SM1</name>
    <dbReference type="NCBI Taxonomy" id="1265738"/>
    <lineage>
        <taxon>Bacteria</taxon>
        <taxon>Pseudomonadati</taxon>
        <taxon>Planctomycetota</taxon>
        <taxon>Planctomycetia</taxon>
        <taxon>Pirellulales</taxon>
        <taxon>Pirellulaceae</taxon>
        <taxon>Novipirellula</taxon>
    </lineage>
</organism>
<name>M5R9Z7_9BACT</name>
<sequence length="43" mass="4404">MGVIGQEGPAAGLAACRWGAGWLCRFTHFEKVVAGAKSLGGWG</sequence>
<dbReference type="EMBL" id="ANOG01001028">
    <property type="protein sequence ID" value="EMI15871.1"/>
    <property type="molecule type" value="Genomic_DNA"/>
</dbReference>
<protein>
    <submittedName>
        <fullName evidence="1">Uncharacterized protein</fullName>
    </submittedName>
</protein>
<gene>
    <name evidence="1" type="ORF">RMSM_07214</name>
</gene>
<comment type="caution">
    <text evidence="1">The sequence shown here is derived from an EMBL/GenBank/DDBJ whole genome shotgun (WGS) entry which is preliminary data.</text>
</comment>